<evidence type="ECO:0000256" key="2">
    <source>
        <dbReference type="ARBA" id="ARBA00004536"/>
    </source>
</evidence>
<keyword evidence="11" id="KW-1185">Reference proteome</keyword>
<comment type="similarity">
    <text evidence="3">Belongs to the CCDC85 family.</text>
</comment>
<evidence type="ECO:0000313" key="10">
    <source>
        <dbReference type="EMBL" id="KAK1793160.1"/>
    </source>
</evidence>
<gene>
    <name evidence="10" type="ORF">P4O66_011562</name>
</gene>
<evidence type="ECO:0000256" key="9">
    <source>
        <dbReference type="SAM" id="MobiDB-lite"/>
    </source>
</evidence>
<evidence type="ECO:0000256" key="3">
    <source>
        <dbReference type="ARBA" id="ARBA00009052"/>
    </source>
</evidence>
<evidence type="ECO:0000256" key="4">
    <source>
        <dbReference type="ARBA" id="ARBA00022427"/>
    </source>
</evidence>
<evidence type="ECO:0000256" key="8">
    <source>
        <dbReference type="SAM" id="Coils"/>
    </source>
</evidence>
<accession>A0AAD8Z897</accession>
<dbReference type="Pfam" id="PF10226">
    <property type="entry name" value="CCDC85"/>
    <property type="match status" value="1"/>
</dbReference>
<evidence type="ECO:0008006" key="12">
    <source>
        <dbReference type="Google" id="ProtNLM"/>
    </source>
</evidence>
<keyword evidence="4" id="KW-0796">Tight junction</keyword>
<feature type="region of interest" description="Disordered" evidence="9">
    <location>
        <begin position="288"/>
        <end position="333"/>
    </location>
</feature>
<comment type="caution">
    <text evidence="10">The sequence shown here is derived from an EMBL/GenBank/DDBJ whole genome shotgun (WGS) entry which is preliminary data.</text>
</comment>
<keyword evidence="6" id="KW-0965">Cell junction</keyword>
<name>A0AAD8Z897_9TELE</name>
<evidence type="ECO:0000256" key="6">
    <source>
        <dbReference type="ARBA" id="ARBA00022949"/>
    </source>
</evidence>
<keyword evidence="7 8" id="KW-0175">Coiled coil</keyword>
<protein>
    <recommendedName>
        <fullName evidence="12">Coiled-coil domain containing 85C</fullName>
    </recommendedName>
</protein>
<dbReference type="Proteomes" id="UP001239994">
    <property type="component" value="Unassembled WGS sequence"/>
</dbReference>
<evidence type="ECO:0000313" key="11">
    <source>
        <dbReference type="Proteomes" id="UP001239994"/>
    </source>
</evidence>
<sequence length="491" mass="55099">MAKNVTDDPRDDLNKISDEEMFRFSKDELVRRLRKLNNEKMNLMIEHGNMIKDVNRRLQVHLHEIRSLKEVNQKLQDDNHELRELCCFLDDDRQKGKKLSREWQRFGRYAASVVWKEVGTYQQKLQELEAHQESVVRENVEFKEIIVMLEEERNGAGSRNSIDSQSSLTNGGSGNVRDVGDGSSTSSTGSGGSPDHHRSHGHKPAEAKPASVRRSMDDLSVNPIHRSIPNGLNDSSNYIRQLETKVRILEDGNKQVCFIPEERRLNHIIPPSFRHKEEKTSRALEQLSHVSSKARCRKQAGHSPRGGQPGVVMGRRAAASDDRKLGVGGGGAQQGSVGDVKVLRKGLSLYHSESQLSSLSKHQDALQNGTTRLPSGDLLSPISSYLPSAQRPEALVHAMKVLEVHEKLDRQIPEDYNEDLSEKEKAIVREMCNVSPCAWSCSIPAPHQTKKPFAWDQVRTGRVVWRKLGDAAGSKPSVRHQLSGNQFKGPV</sequence>
<reference evidence="10" key="1">
    <citation type="submission" date="2023-03" db="EMBL/GenBank/DDBJ databases">
        <title>Electrophorus voltai genome.</title>
        <authorList>
            <person name="Bian C."/>
        </authorList>
    </citation>
    <scope>NUCLEOTIDE SEQUENCE</scope>
    <source>
        <strain evidence="10">CB-2022</strain>
        <tissue evidence="10">Muscle</tissue>
    </source>
</reference>
<comment type="subcellular location">
    <subcellularLocation>
        <location evidence="2">Cell junction</location>
        <location evidence="2">Adherens junction</location>
    </subcellularLocation>
    <subcellularLocation>
        <location evidence="1">Cell junction</location>
        <location evidence="1">Tight junction</location>
    </subcellularLocation>
</comment>
<keyword evidence="5" id="KW-0217">Developmental protein</keyword>
<organism evidence="10 11">
    <name type="scientific">Electrophorus voltai</name>
    <dbReference type="NCBI Taxonomy" id="2609070"/>
    <lineage>
        <taxon>Eukaryota</taxon>
        <taxon>Metazoa</taxon>
        <taxon>Chordata</taxon>
        <taxon>Craniata</taxon>
        <taxon>Vertebrata</taxon>
        <taxon>Euteleostomi</taxon>
        <taxon>Actinopterygii</taxon>
        <taxon>Neopterygii</taxon>
        <taxon>Teleostei</taxon>
        <taxon>Ostariophysi</taxon>
        <taxon>Gymnotiformes</taxon>
        <taxon>Gymnotoidei</taxon>
        <taxon>Gymnotidae</taxon>
        <taxon>Electrophorus</taxon>
    </lineage>
</organism>
<dbReference type="PANTHER" id="PTHR13546:SF14">
    <property type="entry name" value="COILED-COIL DOMAIN-CONTAINING PROTEIN 85C"/>
    <property type="match status" value="1"/>
</dbReference>
<dbReference type="EMBL" id="JAROKS010000018">
    <property type="protein sequence ID" value="KAK1793160.1"/>
    <property type="molecule type" value="Genomic_DNA"/>
</dbReference>
<dbReference type="GO" id="GO:0005912">
    <property type="term" value="C:adherens junction"/>
    <property type="evidence" value="ECO:0007669"/>
    <property type="project" value="UniProtKB-SubCell"/>
</dbReference>
<dbReference type="GO" id="GO:0005923">
    <property type="term" value="C:bicellular tight junction"/>
    <property type="evidence" value="ECO:0007669"/>
    <property type="project" value="UniProtKB-SubCell"/>
</dbReference>
<feature type="region of interest" description="Disordered" evidence="9">
    <location>
        <begin position="154"/>
        <end position="214"/>
    </location>
</feature>
<feature type="coiled-coil region" evidence="8">
    <location>
        <begin position="26"/>
        <end position="85"/>
    </location>
</feature>
<evidence type="ECO:0000256" key="7">
    <source>
        <dbReference type="ARBA" id="ARBA00023054"/>
    </source>
</evidence>
<dbReference type="InterPro" id="IPR019359">
    <property type="entry name" value="CCDC85"/>
</dbReference>
<feature type="compositionally biased region" description="Polar residues" evidence="9">
    <location>
        <begin position="157"/>
        <end position="170"/>
    </location>
</feature>
<proteinExistence type="inferred from homology"/>
<dbReference type="PANTHER" id="PTHR13546">
    <property type="entry name" value="RE60986P"/>
    <property type="match status" value="1"/>
</dbReference>
<dbReference type="AlphaFoldDB" id="A0AAD8Z897"/>
<evidence type="ECO:0000256" key="5">
    <source>
        <dbReference type="ARBA" id="ARBA00022473"/>
    </source>
</evidence>
<evidence type="ECO:0000256" key="1">
    <source>
        <dbReference type="ARBA" id="ARBA00004435"/>
    </source>
</evidence>